<dbReference type="EMBL" id="BAAAPO010000045">
    <property type="protein sequence ID" value="GAA1803989.1"/>
    <property type="molecule type" value="Genomic_DNA"/>
</dbReference>
<feature type="compositionally biased region" description="Basic and acidic residues" evidence="1">
    <location>
        <begin position="52"/>
        <end position="67"/>
    </location>
</feature>
<proteinExistence type="predicted"/>
<protein>
    <submittedName>
        <fullName evidence="2">DUF2188 domain-containing protein</fullName>
    </submittedName>
</protein>
<dbReference type="InterPro" id="IPR018691">
    <property type="entry name" value="DUF2188"/>
</dbReference>
<comment type="caution">
    <text evidence="2">The sequence shown here is derived from an EMBL/GenBank/DDBJ whole genome shotgun (WGS) entry which is preliminary data.</text>
</comment>
<feature type="region of interest" description="Disordered" evidence="1">
    <location>
        <begin position="43"/>
        <end position="85"/>
    </location>
</feature>
<evidence type="ECO:0000313" key="3">
    <source>
        <dbReference type="Proteomes" id="UP001499938"/>
    </source>
</evidence>
<evidence type="ECO:0000256" key="1">
    <source>
        <dbReference type="SAM" id="MobiDB-lite"/>
    </source>
</evidence>
<keyword evidence="3" id="KW-1185">Reference proteome</keyword>
<dbReference type="Proteomes" id="UP001499938">
    <property type="component" value="Unassembled WGS sequence"/>
</dbReference>
<sequence>MLAPNDGEEVNMSKGDIETYHENGQWKNRAQGNSRASNVLDTKAAAQAAGREMAKDRGVEHIVKKMDGTIGEKNSYGRDSHPPKG</sequence>
<reference evidence="2 3" key="1">
    <citation type="journal article" date="2019" name="Int. J. Syst. Evol. Microbiol.">
        <title>The Global Catalogue of Microorganisms (GCM) 10K type strain sequencing project: providing services to taxonomists for standard genome sequencing and annotation.</title>
        <authorList>
            <consortium name="The Broad Institute Genomics Platform"/>
            <consortium name="The Broad Institute Genome Sequencing Center for Infectious Disease"/>
            <person name="Wu L."/>
            <person name="Ma J."/>
        </authorList>
    </citation>
    <scope>NUCLEOTIDE SEQUENCE [LARGE SCALE GENOMIC DNA]</scope>
    <source>
        <strain evidence="2 3">JCM 15592</strain>
    </source>
</reference>
<feature type="region of interest" description="Disordered" evidence="1">
    <location>
        <begin position="1"/>
        <end position="24"/>
    </location>
</feature>
<dbReference type="Pfam" id="PF09954">
    <property type="entry name" value="DUF2188"/>
    <property type="match status" value="1"/>
</dbReference>
<name>A0ABN2LZM7_9MICO</name>
<evidence type="ECO:0000313" key="2">
    <source>
        <dbReference type="EMBL" id="GAA1803989.1"/>
    </source>
</evidence>
<organism evidence="2 3">
    <name type="scientific">Nostocoides veronense</name>
    <dbReference type="NCBI Taxonomy" id="330836"/>
    <lineage>
        <taxon>Bacteria</taxon>
        <taxon>Bacillati</taxon>
        <taxon>Actinomycetota</taxon>
        <taxon>Actinomycetes</taxon>
        <taxon>Micrococcales</taxon>
        <taxon>Intrasporangiaceae</taxon>
        <taxon>Nostocoides</taxon>
    </lineage>
</organism>
<accession>A0ABN2LZM7</accession>
<feature type="compositionally biased region" description="Basic and acidic residues" evidence="1">
    <location>
        <begin position="75"/>
        <end position="85"/>
    </location>
</feature>
<gene>
    <name evidence="2" type="ORF">GCM10009811_29520</name>
</gene>